<dbReference type="SMART" id="SM00934">
    <property type="entry name" value="OMPdecase"/>
    <property type="match status" value="1"/>
</dbReference>
<comment type="pathway">
    <text evidence="1 7">Pyrimidine metabolism; UMP biosynthesis via de novo pathway; UMP from orotate: step 2/2.</text>
</comment>
<keyword evidence="4 7" id="KW-0665">Pyrimidine biosynthesis</keyword>
<gene>
    <name evidence="7 9" type="primary">pyrF</name>
    <name evidence="9" type="ORF">JDV75_04205</name>
</gene>
<dbReference type="InterPro" id="IPR001754">
    <property type="entry name" value="OMPdeCOase_dom"/>
</dbReference>
<dbReference type="GO" id="GO:0006207">
    <property type="term" value="P:'de novo' pyrimidine nucleobase biosynthetic process"/>
    <property type="evidence" value="ECO:0007669"/>
    <property type="project" value="InterPro"/>
</dbReference>
<evidence type="ECO:0000256" key="1">
    <source>
        <dbReference type="ARBA" id="ARBA00004861"/>
    </source>
</evidence>
<dbReference type="InterPro" id="IPR011995">
    <property type="entry name" value="OMPdecase_type-2"/>
</dbReference>
<evidence type="ECO:0000256" key="4">
    <source>
        <dbReference type="ARBA" id="ARBA00022975"/>
    </source>
</evidence>
<sequence length="276" mass="27968">MIPSFGDRLAAVGADRGRLCVGIDPHPGLLRDWGLSADGAGLREFARICVDAFADTAALVKPQVAFFERYGSSGYAVLEETIASLRDAGCLVLADAKRGDIGSTMAAYADAWLDDDSPLAVDAVTVSPYLGVGSLDPAVSLAVEKGRGVFVLAATSNPEGPEVQRANRTDGTSVAQYVVDSCAAHNAPFVARGGFGPCGVVVGATVTDAPDLGELGGPVLLPGVGAQGAGPDDVALLTRGVEPLAFASVSRGILRAGPDVGDLRKACTRQAAAFGG</sequence>
<evidence type="ECO:0000256" key="3">
    <source>
        <dbReference type="ARBA" id="ARBA00022793"/>
    </source>
</evidence>
<comment type="caution">
    <text evidence="9">The sequence shown here is derived from an EMBL/GenBank/DDBJ whole genome shotgun (WGS) entry which is preliminary data.</text>
</comment>
<dbReference type="Pfam" id="PF00215">
    <property type="entry name" value="OMPdecase"/>
    <property type="match status" value="1"/>
</dbReference>
<keyword evidence="3 7" id="KW-0210">Decarboxylase</keyword>
<feature type="domain" description="Orotidine 5'-phosphate decarboxylase" evidence="8">
    <location>
        <begin position="18"/>
        <end position="266"/>
    </location>
</feature>
<accession>A0A934I4B6</accession>
<dbReference type="Proteomes" id="UP000645966">
    <property type="component" value="Unassembled WGS sequence"/>
</dbReference>
<dbReference type="PANTHER" id="PTHR43375">
    <property type="entry name" value="OROTIDINE 5'-PHOSPHATE DECARBOXYLASE"/>
    <property type="match status" value="1"/>
</dbReference>
<comment type="similarity">
    <text evidence="2 7">Belongs to the OMP decarboxylase family. Type 2 subfamily.</text>
</comment>
<evidence type="ECO:0000313" key="9">
    <source>
        <dbReference type="EMBL" id="MBI8988964.1"/>
    </source>
</evidence>
<reference evidence="9" key="1">
    <citation type="submission" date="2020-12" db="EMBL/GenBank/DDBJ databases">
        <title>Genome public.</title>
        <authorList>
            <person name="Sun Q."/>
        </authorList>
    </citation>
    <scope>NUCLEOTIDE SEQUENCE</scope>
    <source>
        <strain evidence="9">CCM 8863</strain>
    </source>
</reference>
<dbReference type="RefSeq" id="WP_198738447.1">
    <property type="nucleotide sequence ID" value="NZ_JAEIOS010000011.1"/>
</dbReference>
<organism evidence="9 10">
    <name type="scientific">Corynebacterium meridianum</name>
    <dbReference type="NCBI Taxonomy" id="2765363"/>
    <lineage>
        <taxon>Bacteria</taxon>
        <taxon>Bacillati</taxon>
        <taxon>Actinomycetota</taxon>
        <taxon>Actinomycetes</taxon>
        <taxon>Mycobacteriales</taxon>
        <taxon>Corynebacteriaceae</taxon>
        <taxon>Corynebacterium</taxon>
    </lineage>
</organism>
<feature type="active site" description="Proton donor" evidence="7">
    <location>
        <position position="97"/>
    </location>
</feature>
<evidence type="ECO:0000256" key="6">
    <source>
        <dbReference type="ARBA" id="ARBA00049157"/>
    </source>
</evidence>
<dbReference type="EMBL" id="JAEIOS010000011">
    <property type="protein sequence ID" value="MBI8988964.1"/>
    <property type="molecule type" value="Genomic_DNA"/>
</dbReference>
<comment type="catalytic activity">
    <reaction evidence="6 7">
        <text>orotidine 5'-phosphate + H(+) = UMP + CO2</text>
        <dbReference type="Rhea" id="RHEA:11596"/>
        <dbReference type="ChEBI" id="CHEBI:15378"/>
        <dbReference type="ChEBI" id="CHEBI:16526"/>
        <dbReference type="ChEBI" id="CHEBI:57538"/>
        <dbReference type="ChEBI" id="CHEBI:57865"/>
        <dbReference type="EC" id="4.1.1.23"/>
    </reaction>
</comment>
<evidence type="ECO:0000259" key="8">
    <source>
        <dbReference type="SMART" id="SM00934"/>
    </source>
</evidence>
<dbReference type="InterPro" id="IPR018089">
    <property type="entry name" value="OMPdecase_AS"/>
</dbReference>
<dbReference type="Gene3D" id="3.20.20.70">
    <property type="entry name" value="Aldolase class I"/>
    <property type="match status" value="1"/>
</dbReference>
<evidence type="ECO:0000313" key="10">
    <source>
        <dbReference type="Proteomes" id="UP000645966"/>
    </source>
</evidence>
<dbReference type="GO" id="GO:0004590">
    <property type="term" value="F:orotidine-5'-phosphate decarboxylase activity"/>
    <property type="evidence" value="ECO:0007669"/>
    <property type="project" value="UniProtKB-UniRule"/>
</dbReference>
<dbReference type="EC" id="4.1.1.23" evidence="7"/>
<dbReference type="HAMAP" id="MF_01215">
    <property type="entry name" value="OMPdecase_type2"/>
    <property type="match status" value="1"/>
</dbReference>
<protein>
    <recommendedName>
        <fullName evidence="7">Orotidine 5'-phosphate decarboxylase</fullName>
        <ecNumber evidence="7">4.1.1.23</ecNumber>
    </recommendedName>
    <alternativeName>
        <fullName evidence="7">OMP decarboxylase</fullName>
        <shortName evidence="7">OMPDCase</shortName>
        <shortName evidence="7">OMPdecase</shortName>
    </alternativeName>
</protein>
<evidence type="ECO:0000256" key="2">
    <source>
        <dbReference type="ARBA" id="ARBA00008847"/>
    </source>
</evidence>
<name>A0A934I4B6_9CORY</name>
<proteinExistence type="inferred from homology"/>
<dbReference type="AlphaFoldDB" id="A0A934I4B6"/>
<dbReference type="PANTHER" id="PTHR43375:SF1">
    <property type="entry name" value="OROTIDINE 5'-PHOSPHATE DECARBOXYLASE"/>
    <property type="match status" value="1"/>
</dbReference>
<evidence type="ECO:0000256" key="7">
    <source>
        <dbReference type="HAMAP-Rule" id="MF_01215"/>
    </source>
</evidence>
<dbReference type="InterPro" id="IPR011060">
    <property type="entry name" value="RibuloseP-bd_barrel"/>
</dbReference>
<dbReference type="InterPro" id="IPR013785">
    <property type="entry name" value="Aldolase_TIM"/>
</dbReference>
<dbReference type="CDD" id="cd04725">
    <property type="entry name" value="OMP_decarboxylase_like"/>
    <property type="match status" value="1"/>
</dbReference>
<dbReference type="PROSITE" id="PS00156">
    <property type="entry name" value="OMPDECASE"/>
    <property type="match status" value="1"/>
</dbReference>
<dbReference type="NCBIfam" id="TIGR02127">
    <property type="entry name" value="pyrF_sub2"/>
    <property type="match status" value="1"/>
</dbReference>
<evidence type="ECO:0000256" key="5">
    <source>
        <dbReference type="ARBA" id="ARBA00023239"/>
    </source>
</evidence>
<dbReference type="SUPFAM" id="SSF51366">
    <property type="entry name" value="Ribulose-phoshate binding barrel"/>
    <property type="match status" value="1"/>
</dbReference>
<dbReference type="GO" id="GO:0044205">
    <property type="term" value="P:'de novo' UMP biosynthetic process"/>
    <property type="evidence" value="ECO:0007669"/>
    <property type="project" value="UniProtKB-UniRule"/>
</dbReference>
<keyword evidence="10" id="KW-1185">Reference proteome</keyword>
<keyword evidence="5 7" id="KW-0456">Lyase</keyword>